<keyword evidence="1" id="KW-0812">Transmembrane</keyword>
<accession>A0A6C0BLT7</accession>
<sequence>MQFAYLVTLILYGGLIYLTHQLCLSQPLPYIICMVLMGLAIVYLLSSSNWIIEHLENYPKSSLYENDQLTVKNLNVLGDLTVAGKSTMTGRIVAQNGMEATGNVTADIVAGDLRHAHCGSYLSIKNNTCDENVEQPDWHRYNSPDKGVSLGWMKRYGNIYK</sequence>
<name>A0A6C0BLT7_9ZZZZ</name>
<keyword evidence="1" id="KW-0472">Membrane</keyword>
<dbReference type="EMBL" id="MN739178">
    <property type="protein sequence ID" value="QHS92378.1"/>
    <property type="molecule type" value="Genomic_DNA"/>
</dbReference>
<keyword evidence="1" id="KW-1133">Transmembrane helix</keyword>
<reference evidence="2" key="1">
    <citation type="journal article" date="2020" name="Nature">
        <title>Giant virus diversity and host interactions through global metagenomics.</title>
        <authorList>
            <person name="Schulz F."/>
            <person name="Roux S."/>
            <person name="Paez-Espino D."/>
            <person name="Jungbluth S."/>
            <person name="Walsh D.A."/>
            <person name="Denef V.J."/>
            <person name="McMahon K.D."/>
            <person name="Konstantinidis K.T."/>
            <person name="Eloe-Fadrosh E.A."/>
            <person name="Kyrpides N.C."/>
            <person name="Woyke T."/>
        </authorList>
    </citation>
    <scope>NUCLEOTIDE SEQUENCE</scope>
    <source>
        <strain evidence="2">GVMAG-M-3300014204-73</strain>
    </source>
</reference>
<dbReference type="AlphaFoldDB" id="A0A6C0BLT7"/>
<feature type="transmembrane region" description="Helical" evidence="1">
    <location>
        <begin position="28"/>
        <end position="52"/>
    </location>
</feature>
<protein>
    <submittedName>
        <fullName evidence="2">Uncharacterized protein</fullName>
    </submittedName>
</protein>
<feature type="transmembrane region" description="Helical" evidence="1">
    <location>
        <begin position="5"/>
        <end position="22"/>
    </location>
</feature>
<proteinExistence type="predicted"/>
<organism evidence="2">
    <name type="scientific">viral metagenome</name>
    <dbReference type="NCBI Taxonomy" id="1070528"/>
    <lineage>
        <taxon>unclassified sequences</taxon>
        <taxon>metagenomes</taxon>
        <taxon>organismal metagenomes</taxon>
    </lineage>
</organism>
<evidence type="ECO:0000313" key="2">
    <source>
        <dbReference type="EMBL" id="QHS92378.1"/>
    </source>
</evidence>
<evidence type="ECO:0000256" key="1">
    <source>
        <dbReference type="SAM" id="Phobius"/>
    </source>
</evidence>